<sequence length="210" mass="23840">MPFTEIDRATWPRLPYYYYFTKMQPMSFTISLKLDITNTYRKKGDRHFFPLYLYAATKALPQELRMADNDGQLGYYNQLTPSYSVIHDDHSISSCWTTFDPELAVFYAQVQADMQQARHAHGPVGKPDAPANSFACGMLPWLAFDSYTPQPVDGLPSLFPVLQAGRYTQVEGRWLMPVSLTVNHAVADGYHASAYLNALQALLADPTWLE</sequence>
<dbReference type="InterPro" id="IPR001707">
    <property type="entry name" value="Cmp_AcTrfase"/>
</dbReference>
<dbReference type="PANTHER" id="PTHR38474:SF2">
    <property type="entry name" value="CHLORAMPHENICOL ACETYLTRANSFERASE"/>
    <property type="match status" value="1"/>
</dbReference>
<dbReference type="InterPro" id="IPR023213">
    <property type="entry name" value="CAT-like_dom_sf"/>
</dbReference>
<dbReference type="Proteomes" id="UP001597199">
    <property type="component" value="Unassembled WGS sequence"/>
</dbReference>
<name>A0ABW4BHA7_9LACO</name>
<gene>
    <name evidence="1" type="ORF">ACFQ41_07095</name>
</gene>
<dbReference type="EMBL" id="JBHTOA010000030">
    <property type="protein sequence ID" value="MFD1399072.1"/>
    <property type="molecule type" value="Genomic_DNA"/>
</dbReference>
<dbReference type="Gene3D" id="3.30.559.10">
    <property type="entry name" value="Chloramphenicol acetyltransferase-like domain"/>
    <property type="match status" value="1"/>
</dbReference>
<keyword evidence="2" id="KW-1185">Reference proteome</keyword>
<evidence type="ECO:0000313" key="1">
    <source>
        <dbReference type="EMBL" id="MFD1399072.1"/>
    </source>
</evidence>
<dbReference type="SMART" id="SM01059">
    <property type="entry name" value="CAT"/>
    <property type="match status" value="1"/>
</dbReference>
<dbReference type="Pfam" id="PF00302">
    <property type="entry name" value="CAT"/>
    <property type="match status" value="1"/>
</dbReference>
<proteinExistence type="predicted"/>
<dbReference type="PANTHER" id="PTHR38474">
    <property type="entry name" value="SLR0299 PROTEIN"/>
    <property type="match status" value="1"/>
</dbReference>
<evidence type="ECO:0000313" key="2">
    <source>
        <dbReference type="Proteomes" id="UP001597199"/>
    </source>
</evidence>
<reference evidence="2" key="1">
    <citation type="journal article" date="2019" name="Int. J. Syst. Evol. Microbiol.">
        <title>The Global Catalogue of Microorganisms (GCM) 10K type strain sequencing project: providing services to taxonomists for standard genome sequencing and annotation.</title>
        <authorList>
            <consortium name="The Broad Institute Genomics Platform"/>
            <consortium name="The Broad Institute Genome Sequencing Center for Infectious Disease"/>
            <person name="Wu L."/>
            <person name="Ma J."/>
        </authorList>
    </citation>
    <scope>NUCLEOTIDE SEQUENCE [LARGE SCALE GENOMIC DNA]</scope>
    <source>
        <strain evidence="2">CCM 9110</strain>
    </source>
</reference>
<organism evidence="1 2">
    <name type="scientific">Lacticaseibacillus suilingensis</name>
    <dbReference type="NCBI Taxonomy" id="2799577"/>
    <lineage>
        <taxon>Bacteria</taxon>
        <taxon>Bacillati</taxon>
        <taxon>Bacillota</taxon>
        <taxon>Bacilli</taxon>
        <taxon>Lactobacillales</taxon>
        <taxon>Lactobacillaceae</taxon>
        <taxon>Lacticaseibacillus</taxon>
    </lineage>
</organism>
<protein>
    <submittedName>
        <fullName evidence="1">CatA-like O-acetyltransferase</fullName>
    </submittedName>
</protein>
<comment type="caution">
    <text evidence="1">The sequence shown here is derived from an EMBL/GenBank/DDBJ whole genome shotgun (WGS) entry which is preliminary data.</text>
</comment>
<dbReference type="PIRSF" id="PIRSF000440">
    <property type="entry name" value="CAT"/>
    <property type="match status" value="1"/>
</dbReference>
<dbReference type="SUPFAM" id="SSF52777">
    <property type="entry name" value="CoA-dependent acyltransferases"/>
    <property type="match status" value="1"/>
</dbReference>
<accession>A0ABW4BHA7</accession>
<dbReference type="RefSeq" id="WP_204118254.1">
    <property type="nucleotide sequence ID" value="NZ_BOLV01000003.1"/>
</dbReference>